<feature type="domain" description="HTH araC/xylS-type" evidence="4">
    <location>
        <begin position="190"/>
        <end position="288"/>
    </location>
</feature>
<dbReference type="SMART" id="SM00342">
    <property type="entry name" value="HTH_ARAC"/>
    <property type="match status" value="1"/>
</dbReference>
<dbReference type="Pfam" id="PF06719">
    <property type="entry name" value="AraC_N"/>
    <property type="match status" value="1"/>
</dbReference>
<proteinExistence type="predicted"/>
<keyword evidence="6" id="KW-1185">Reference proteome</keyword>
<dbReference type="OrthoDB" id="34150at2"/>
<dbReference type="InterPro" id="IPR018060">
    <property type="entry name" value="HTH_AraC"/>
</dbReference>
<organism evidence="5 6">
    <name type="scientific">Kibdelosporangium aridum</name>
    <dbReference type="NCBI Taxonomy" id="2030"/>
    <lineage>
        <taxon>Bacteria</taxon>
        <taxon>Bacillati</taxon>
        <taxon>Actinomycetota</taxon>
        <taxon>Actinomycetes</taxon>
        <taxon>Pseudonocardiales</taxon>
        <taxon>Pseudonocardiaceae</taxon>
        <taxon>Kibdelosporangium</taxon>
    </lineage>
</organism>
<evidence type="ECO:0000256" key="2">
    <source>
        <dbReference type="ARBA" id="ARBA00023125"/>
    </source>
</evidence>
<dbReference type="InterPro" id="IPR009594">
    <property type="entry name" value="Tscrpt_reg_HTH_AraC_N"/>
</dbReference>
<dbReference type="InterPro" id="IPR009057">
    <property type="entry name" value="Homeodomain-like_sf"/>
</dbReference>
<keyword evidence="3" id="KW-0804">Transcription</keyword>
<dbReference type="Gene3D" id="1.10.10.60">
    <property type="entry name" value="Homeodomain-like"/>
    <property type="match status" value="2"/>
</dbReference>
<dbReference type="InterPro" id="IPR020449">
    <property type="entry name" value="Tscrpt_reg_AraC-type_HTH"/>
</dbReference>
<keyword evidence="2 5" id="KW-0238">DNA-binding</keyword>
<name>A0A1Y5Y4S0_KIBAR</name>
<dbReference type="PANTHER" id="PTHR43436">
    <property type="entry name" value="ARAC-FAMILY TRANSCRIPTIONAL REGULATOR"/>
    <property type="match status" value="1"/>
</dbReference>
<evidence type="ECO:0000256" key="3">
    <source>
        <dbReference type="ARBA" id="ARBA00023163"/>
    </source>
</evidence>
<sequence length="293" mass="31807">MRTVLDEIRELIEVHARPDLGTPIPGLTLAKVDSVVPEHALTEPLLVVLAQGGKRILLGGNVLEYRAGQCLVVTANLPITGHFVDVSRHAPAMGLGLVLRPEAIAPLLLKLPAGRLAGSSADLPAIATSDAGTDLLDALVRLLRLLDRPVDAPVLGPLIEQEILWHLLTGPHGEMVRQAGLADSALSQVNRVIQWIRENYAEPIRIPDLARLAGMSESALHRHFRAVTTLSPLQYQKRIRLQEARSLLVARAGDVSGVAHLVGYESTSQFSREYRRQFGASPSQDATRLRAEP</sequence>
<protein>
    <submittedName>
        <fullName evidence="5">AraC-type DNA-binding protein</fullName>
    </submittedName>
</protein>
<evidence type="ECO:0000313" key="5">
    <source>
        <dbReference type="EMBL" id="SMD25814.1"/>
    </source>
</evidence>
<dbReference type="InterPro" id="IPR018062">
    <property type="entry name" value="HTH_AraC-typ_CS"/>
</dbReference>
<evidence type="ECO:0000259" key="4">
    <source>
        <dbReference type="PROSITE" id="PS01124"/>
    </source>
</evidence>
<dbReference type="PROSITE" id="PS01124">
    <property type="entry name" value="HTH_ARAC_FAMILY_2"/>
    <property type="match status" value="1"/>
</dbReference>
<dbReference type="PROSITE" id="PS00041">
    <property type="entry name" value="HTH_ARAC_FAMILY_1"/>
    <property type="match status" value="1"/>
</dbReference>
<reference evidence="5 6" key="1">
    <citation type="submission" date="2017-04" db="EMBL/GenBank/DDBJ databases">
        <authorList>
            <person name="Afonso C.L."/>
            <person name="Miller P.J."/>
            <person name="Scott M.A."/>
            <person name="Spackman E."/>
            <person name="Goraichik I."/>
            <person name="Dimitrov K.M."/>
            <person name="Suarez D.L."/>
            <person name="Swayne D.E."/>
        </authorList>
    </citation>
    <scope>NUCLEOTIDE SEQUENCE [LARGE SCALE GENOMIC DNA]</scope>
    <source>
        <strain evidence="5 6">DSM 43828</strain>
    </source>
</reference>
<dbReference type="SUPFAM" id="SSF46689">
    <property type="entry name" value="Homeodomain-like"/>
    <property type="match status" value="2"/>
</dbReference>
<keyword evidence="1" id="KW-0805">Transcription regulation</keyword>
<dbReference type="GO" id="GO:0003700">
    <property type="term" value="F:DNA-binding transcription factor activity"/>
    <property type="evidence" value="ECO:0007669"/>
    <property type="project" value="InterPro"/>
</dbReference>
<dbReference type="GO" id="GO:0043565">
    <property type="term" value="F:sequence-specific DNA binding"/>
    <property type="evidence" value="ECO:0007669"/>
    <property type="project" value="InterPro"/>
</dbReference>
<gene>
    <name evidence="5" type="ORF">SAMN05661093_09392</name>
</gene>
<dbReference type="PANTHER" id="PTHR43436:SF1">
    <property type="entry name" value="TRANSCRIPTIONAL REGULATORY PROTEIN"/>
    <property type="match status" value="1"/>
</dbReference>
<accession>A0A1Y5Y4S0</accession>
<evidence type="ECO:0000256" key="1">
    <source>
        <dbReference type="ARBA" id="ARBA00023015"/>
    </source>
</evidence>
<evidence type="ECO:0000313" key="6">
    <source>
        <dbReference type="Proteomes" id="UP000192674"/>
    </source>
</evidence>
<dbReference type="PRINTS" id="PR00032">
    <property type="entry name" value="HTHARAC"/>
</dbReference>
<dbReference type="Pfam" id="PF12833">
    <property type="entry name" value="HTH_18"/>
    <property type="match status" value="1"/>
</dbReference>
<dbReference type="EMBL" id="FWXV01000012">
    <property type="protein sequence ID" value="SMD25814.1"/>
    <property type="molecule type" value="Genomic_DNA"/>
</dbReference>
<dbReference type="RefSeq" id="WP_033388408.1">
    <property type="nucleotide sequence ID" value="NZ_FWXV01000012.1"/>
</dbReference>
<dbReference type="Proteomes" id="UP000192674">
    <property type="component" value="Unassembled WGS sequence"/>
</dbReference>
<dbReference type="AlphaFoldDB" id="A0A1Y5Y4S0"/>